<name>A0AAY4E2M1_9TELE</name>
<dbReference type="PROSITE" id="PS51253">
    <property type="entry name" value="HTH_CENPB"/>
    <property type="match status" value="1"/>
</dbReference>
<evidence type="ECO:0000256" key="7">
    <source>
        <dbReference type="ARBA" id="ARBA00022833"/>
    </source>
</evidence>
<dbReference type="InterPro" id="IPR004875">
    <property type="entry name" value="DDE_SF_endonuclease_dom"/>
</dbReference>
<feature type="region of interest" description="Disordered" evidence="13">
    <location>
        <begin position="353"/>
        <end position="372"/>
    </location>
</feature>
<evidence type="ECO:0008006" key="18">
    <source>
        <dbReference type="Google" id="ProtNLM"/>
    </source>
</evidence>
<dbReference type="Pfam" id="PF03221">
    <property type="entry name" value="HTH_Tnp_Tc5"/>
    <property type="match status" value="1"/>
</dbReference>
<feature type="domain" description="C2H2-type" evidence="14">
    <location>
        <begin position="407"/>
        <end position="434"/>
    </location>
</feature>
<evidence type="ECO:0000256" key="13">
    <source>
        <dbReference type="SAM" id="MobiDB-lite"/>
    </source>
</evidence>
<keyword evidence="9" id="KW-0238">DNA-binding</keyword>
<dbReference type="Proteomes" id="UP000694580">
    <property type="component" value="Chromosome 5"/>
</dbReference>
<dbReference type="PANTHER" id="PTHR24388:SF45">
    <property type="entry name" value="POGO TRANSPOSABLE ELEMENT DERIVED WITH ZNF DOMAIN"/>
    <property type="match status" value="1"/>
</dbReference>
<dbReference type="InterPro" id="IPR013087">
    <property type="entry name" value="Znf_C2H2_type"/>
</dbReference>
<dbReference type="GeneTree" id="ENSGT00940000163854"/>
<reference evidence="16" key="2">
    <citation type="submission" date="2025-08" db="UniProtKB">
        <authorList>
            <consortium name="Ensembl"/>
        </authorList>
    </citation>
    <scope>IDENTIFICATION</scope>
</reference>
<feature type="region of interest" description="Disordered" evidence="13">
    <location>
        <begin position="1277"/>
        <end position="1363"/>
    </location>
</feature>
<comment type="subcellular location">
    <subcellularLocation>
        <location evidence="2">Nucleus</location>
    </subcellularLocation>
</comment>
<evidence type="ECO:0000256" key="8">
    <source>
        <dbReference type="ARBA" id="ARBA00023015"/>
    </source>
</evidence>
<evidence type="ECO:0000259" key="14">
    <source>
        <dbReference type="PROSITE" id="PS50157"/>
    </source>
</evidence>
<dbReference type="GO" id="GO:0005634">
    <property type="term" value="C:nucleus"/>
    <property type="evidence" value="ECO:0007669"/>
    <property type="project" value="UniProtKB-SubCell"/>
</dbReference>
<feature type="compositionally biased region" description="Polar residues" evidence="13">
    <location>
        <begin position="353"/>
        <end position="367"/>
    </location>
</feature>
<reference evidence="16" key="3">
    <citation type="submission" date="2025-09" db="UniProtKB">
        <authorList>
            <consortium name="Ensembl"/>
        </authorList>
    </citation>
    <scope>IDENTIFICATION</scope>
</reference>
<evidence type="ECO:0000256" key="5">
    <source>
        <dbReference type="ARBA" id="ARBA00022737"/>
    </source>
</evidence>
<evidence type="ECO:0000313" key="16">
    <source>
        <dbReference type="Ensembl" id="ENSDCDP00010051569.1"/>
    </source>
</evidence>
<organism evidence="16 17">
    <name type="scientific">Denticeps clupeoides</name>
    <name type="common">denticle herring</name>
    <dbReference type="NCBI Taxonomy" id="299321"/>
    <lineage>
        <taxon>Eukaryota</taxon>
        <taxon>Metazoa</taxon>
        <taxon>Chordata</taxon>
        <taxon>Craniata</taxon>
        <taxon>Vertebrata</taxon>
        <taxon>Euteleostomi</taxon>
        <taxon>Actinopterygii</taxon>
        <taxon>Neopterygii</taxon>
        <taxon>Teleostei</taxon>
        <taxon>Clupei</taxon>
        <taxon>Clupeiformes</taxon>
        <taxon>Denticipitoidei</taxon>
        <taxon>Denticipitidae</taxon>
        <taxon>Denticeps</taxon>
    </lineage>
</organism>
<accession>A0AAY4E2M1</accession>
<dbReference type="GO" id="GO:0008270">
    <property type="term" value="F:zinc ion binding"/>
    <property type="evidence" value="ECO:0007669"/>
    <property type="project" value="UniProtKB-KW"/>
</dbReference>
<evidence type="ECO:0000256" key="11">
    <source>
        <dbReference type="ARBA" id="ARBA00023242"/>
    </source>
</evidence>
<keyword evidence="8" id="KW-0805">Transcription regulation</keyword>
<evidence type="ECO:0000256" key="12">
    <source>
        <dbReference type="PROSITE-ProRule" id="PRU00042"/>
    </source>
</evidence>
<feature type="region of interest" description="Disordered" evidence="13">
    <location>
        <begin position="613"/>
        <end position="648"/>
    </location>
</feature>
<dbReference type="InterPro" id="IPR050527">
    <property type="entry name" value="Snail/Krueppel_Znf"/>
</dbReference>
<dbReference type="Gene3D" id="3.30.160.60">
    <property type="entry name" value="Classic Zinc Finger"/>
    <property type="match status" value="1"/>
</dbReference>
<dbReference type="GO" id="GO:0000978">
    <property type="term" value="F:RNA polymerase II cis-regulatory region sequence-specific DNA binding"/>
    <property type="evidence" value="ECO:0007669"/>
    <property type="project" value="TreeGrafter"/>
</dbReference>
<feature type="compositionally biased region" description="Polar residues" evidence="13">
    <location>
        <begin position="619"/>
        <end position="632"/>
    </location>
</feature>
<dbReference type="FunFam" id="3.30.160.60:FF:000298">
    <property type="entry name" value="zinc finger protein 280D isoform X1"/>
    <property type="match status" value="1"/>
</dbReference>
<evidence type="ECO:0000256" key="9">
    <source>
        <dbReference type="ARBA" id="ARBA00023125"/>
    </source>
</evidence>
<dbReference type="PROSITE" id="PS50157">
    <property type="entry name" value="ZINC_FINGER_C2H2_2"/>
    <property type="match status" value="1"/>
</dbReference>
<feature type="compositionally biased region" description="Polar residues" evidence="13">
    <location>
        <begin position="1341"/>
        <end position="1363"/>
    </location>
</feature>
<reference evidence="16 17" key="1">
    <citation type="submission" date="2020-06" db="EMBL/GenBank/DDBJ databases">
        <authorList>
            <consortium name="Wellcome Sanger Institute Data Sharing"/>
        </authorList>
    </citation>
    <scope>NUCLEOTIDE SEQUENCE [LARGE SCALE GENOMIC DNA]</scope>
</reference>
<keyword evidence="4" id="KW-0479">Metal-binding</keyword>
<evidence type="ECO:0000256" key="6">
    <source>
        <dbReference type="ARBA" id="ARBA00022771"/>
    </source>
</evidence>
<keyword evidence="6 12" id="KW-0863">Zinc-finger</keyword>
<dbReference type="GO" id="GO:0000981">
    <property type="term" value="F:DNA-binding transcription factor activity, RNA polymerase II-specific"/>
    <property type="evidence" value="ECO:0007669"/>
    <property type="project" value="TreeGrafter"/>
</dbReference>
<keyword evidence="11" id="KW-0539">Nucleus</keyword>
<dbReference type="SMART" id="SM00355">
    <property type="entry name" value="ZnF_C2H2"/>
    <property type="match status" value="9"/>
</dbReference>
<evidence type="ECO:0000259" key="15">
    <source>
        <dbReference type="PROSITE" id="PS51253"/>
    </source>
</evidence>
<dbReference type="Pfam" id="PF25429">
    <property type="entry name" value="zf-POGZ"/>
    <property type="match status" value="1"/>
</dbReference>
<feature type="domain" description="HTH CENPB-type" evidence="15">
    <location>
        <begin position="918"/>
        <end position="990"/>
    </location>
</feature>
<dbReference type="Pfam" id="PF03184">
    <property type="entry name" value="DDE_1"/>
    <property type="match status" value="1"/>
</dbReference>
<comment type="function">
    <text evidence="1">May function as a transcription factor.</text>
</comment>
<keyword evidence="17" id="KW-1185">Reference proteome</keyword>
<keyword evidence="10" id="KW-0804">Transcription</keyword>
<proteinExistence type="predicted"/>
<keyword evidence="5" id="KW-0677">Repeat</keyword>
<evidence type="ECO:0000256" key="1">
    <source>
        <dbReference type="ARBA" id="ARBA00003729"/>
    </source>
</evidence>
<evidence type="ECO:0000313" key="17">
    <source>
        <dbReference type="Proteomes" id="UP000694580"/>
    </source>
</evidence>
<dbReference type="SUPFAM" id="SSF57667">
    <property type="entry name" value="beta-beta-alpha zinc fingers"/>
    <property type="match status" value="1"/>
</dbReference>
<evidence type="ECO:0000256" key="3">
    <source>
        <dbReference type="ARBA" id="ARBA00022499"/>
    </source>
</evidence>
<keyword evidence="3" id="KW-1017">Isopeptide bond</keyword>
<dbReference type="InterPro" id="IPR006600">
    <property type="entry name" value="HTH_CenpB_DNA-bd_dom"/>
</dbReference>
<dbReference type="PROSITE" id="PS00028">
    <property type="entry name" value="ZINC_FINGER_C2H2_1"/>
    <property type="match status" value="4"/>
</dbReference>
<dbReference type="PANTHER" id="PTHR24388">
    <property type="entry name" value="ZINC FINGER PROTEIN"/>
    <property type="match status" value="1"/>
</dbReference>
<keyword evidence="7" id="KW-0862">Zinc</keyword>
<dbReference type="InterPro" id="IPR036236">
    <property type="entry name" value="Znf_C2H2_sf"/>
</dbReference>
<dbReference type="Ensembl" id="ENSDCDT00010062032.1">
    <property type="protein sequence ID" value="ENSDCDP00010051569.1"/>
    <property type="gene ID" value="ENSDCDG00010030364.1"/>
</dbReference>
<evidence type="ECO:0000256" key="2">
    <source>
        <dbReference type="ARBA" id="ARBA00004123"/>
    </source>
</evidence>
<dbReference type="InterPro" id="IPR057618">
    <property type="entry name" value="Znf_POGZ/Z280C-D-like"/>
</dbReference>
<evidence type="ECO:0000256" key="4">
    <source>
        <dbReference type="ARBA" id="ARBA00022723"/>
    </source>
</evidence>
<sequence>MADTDLFMECEEEELEPWQQMNENTEEEDLGFVNSKNTSAVTSQPAVQPVVPSVATPAVSTHIVISSPSLASTPIISPVTSVSVPSSVPNCLPKPAPGQQLILTQGAGGLGTVALSQVLLSAPQPGPSNPSNQPIFITTQGLPVQNLSAAQNPLGIVLNVQQGQTIKPITLVSAPGTQFFKPAVAAPQILNQPTQMRPCAPVTLNRPAMAPNSTFTTVQIPATLTIRNTHPGNPLQPSARVLPSIGTVASPQTLTSIRAPSLQISNAVRFTTVKTSNVVNTLKPGQGSVANAYQTLVANQKTNGLSSSPSSRTIATPTSSSASKLCPRCGAQFKMMEALRSHMCFCCPDLTEAPSTSEMQPSSQPDNTAGMETKSQDKIVMLVDEFYYGTSEIDGEAMDNLKEPIQFKCLTCAKKLRNNIRFMNHMKHHVELEQQNGEVDQHTSCQHCYRQFPTPFKLQCHLESVHSFYESSTKCKICEWAFESEPVFLQHMKNTHKPGEMPYVCQVCQYRSSFYIDVYNHFRTWHEDTRQLLCLYCLKVFKNSNAYQQHYSRHQKTTVYHCNKCRLQFLFTKDKVEHKMSHHKTFRKPKQLEGLTPGTKVTIRAYAQNKSLPVLPGGSASQPNKDTPQSSAAPERKQPINLFPTRPTAPKKQISKMIELLTKFQEQREFLGEQKCIECNYEIPDFTHHYPTYVHCSLCPYSTCCSRAYANHMINSHVPRKNPKFFNRPAVPPPSSLKLTCSACEYNTCNGDLMAKHLVKHPDHCFSICTPKGSPRIGFISSCNKLIRSARQLDTNSQQFTSEASMGDSSSLDEDLDQDLAPLEDADSDLEHTEKELQKPEGILDNLKQELLFEKPIVPVDATLNGKEPEESLSVRQLRIVLFALCSGVHRAAEKLATEPKLIRVWLKEKEKKLESEGHGKSSTGEGGPAVGQLVEWVLAQREQQLPVTEENLFQKASEVHCHTSQSIPFRISYEWAVSFMLQHNLGLHTSTTVSLPLPHYMEDKVGFFKEFVQKQINSSNLCHSVIGALVQLSVFVDVDTLANVATLSKDAAFQFVGTGESLVDIHLAVLADGKVLPAVVFFKGQLPGRLHASLPDSVLLEARVEGFTEEEELEFWTNEVWRKYLRGQNASKAMLIMDSHRRHTSESSVGTISATNTLPAIVPVGCTFKLQPLEICVRPALQKFLSARWGQLAAQGGAAGANPKDLVKLVVAWMVEALAILSDRPEALQQSFCLAHVVPEKADDDPAEAQMQLINTLVEAMLGTEQAMAESADQLGVDTGPESKSSEGAESSPHAPGACKEMDSIPATTKLDELDASTEKNAAGLLEDGGAEKSTAILDENTSPRASPSNKPHISLLSSETQ</sequence>
<evidence type="ECO:0000256" key="10">
    <source>
        <dbReference type="ARBA" id="ARBA00023163"/>
    </source>
</evidence>
<feature type="region of interest" description="Disordered" evidence="13">
    <location>
        <begin position="302"/>
        <end position="321"/>
    </location>
</feature>
<protein>
    <recommendedName>
        <fullName evidence="18">Pogo transposable element with ZNF domain</fullName>
    </recommendedName>
</protein>